<evidence type="ECO:0000256" key="4">
    <source>
        <dbReference type="ARBA" id="ARBA00022692"/>
    </source>
</evidence>
<comment type="subcellular location">
    <subcellularLocation>
        <location evidence="1">Membrane</location>
        <topology evidence="1">Multi-pass membrane protein</topology>
    </subcellularLocation>
</comment>
<keyword evidence="5 7" id="KW-1133">Transmembrane helix</keyword>
<name>A0A0S2TG71_9GAMM</name>
<sequence>MLRLFRHYIPVSFVLLVFVELLLFWGAIYLGAELRFLGSEIDNDLLPLWPKALLFASVMFLSLTAMGLYKNLYREGIEGTILRLGLSMLIALAAMSLVFYLVPHLFLGRGAFAWAFFIAVLGIILVRFFFMKFIDNESLKRRVLVLGAGKRAQQFKLLRRKGDQIGFKILGFVHVHGEHDVIPRENVIHIDTPLIDYAMQHHIQEIVVAIEDRRKSFPVEDLLDCKMSGIDVVDLQSFFERETGKVRLETLHPSWLVYSDGFRHIGFQHMVKRGSDIFASSLILFFTWPIMLAAAIAIWAESGFRGPVLYRQVRVGQNWRLFQVLKFRSMVINAEKDGTPQWAQKNDSRITRTGKFIRRSRIDELPQIFNVLRGDMSFIGPRPERPEFVEQLADKIPYYAERHRVKPGITGWAQVRYPYGASDEDAREKLQYDLYYVKNYSLFLDCLILFQTAEVVIFGQGAR</sequence>
<evidence type="ECO:0000256" key="5">
    <source>
        <dbReference type="ARBA" id="ARBA00022989"/>
    </source>
</evidence>
<dbReference type="GO" id="GO:0016020">
    <property type="term" value="C:membrane"/>
    <property type="evidence" value="ECO:0007669"/>
    <property type="project" value="UniProtKB-SubCell"/>
</dbReference>
<dbReference type="PANTHER" id="PTHR30576:SF21">
    <property type="entry name" value="UDP-GLUCOSE:UNDECAPRENYL-PHOSPHATE GLUCOSE-1-PHOSPHATE TRANSFERASE"/>
    <property type="match status" value="1"/>
</dbReference>
<dbReference type="GO" id="GO:0089702">
    <property type="term" value="F:undecaprenyl-phosphate glucose phosphotransferase activity"/>
    <property type="evidence" value="ECO:0007669"/>
    <property type="project" value="TreeGrafter"/>
</dbReference>
<dbReference type="Pfam" id="PF02397">
    <property type="entry name" value="Bac_transf"/>
    <property type="match status" value="1"/>
</dbReference>
<keyword evidence="10" id="KW-1185">Reference proteome</keyword>
<dbReference type="InterPro" id="IPR017464">
    <property type="entry name" value="Sugar_tfrase_EpsB_2"/>
</dbReference>
<evidence type="ECO:0000259" key="8">
    <source>
        <dbReference type="Pfam" id="PF02397"/>
    </source>
</evidence>
<evidence type="ECO:0000256" key="1">
    <source>
        <dbReference type="ARBA" id="ARBA00004141"/>
    </source>
</evidence>
<feature type="domain" description="Bacterial sugar transferase" evidence="8">
    <location>
        <begin position="272"/>
        <end position="457"/>
    </location>
</feature>
<accession>A0A0S2TG71</accession>
<feature type="transmembrane region" description="Helical" evidence="7">
    <location>
        <begin position="12"/>
        <end position="32"/>
    </location>
</feature>
<dbReference type="PANTHER" id="PTHR30576">
    <property type="entry name" value="COLANIC BIOSYNTHESIS UDP-GLUCOSE LIPID CARRIER TRANSFERASE"/>
    <property type="match status" value="1"/>
</dbReference>
<dbReference type="NCBIfam" id="TIGR03013">
    <property type="entry name" value="EpsB_2"/>
    <property type="match status" value="1"/>
</dbReference>
<dbReference type="GO" id="GO:0009242">
    <property type="term" value="P:colanic acid biosynthetic process"/>
    <property type="evidence" value="ECO:0007669"/>
    <property type="project" value="TreeGrafter"/>
</dbReference>
<gene>
    <name evidence="9" type="ORF">Tel_13780</name>
</gene>
<dbReference type="KEGG" id="tee:Tel_13780"/>
<feature type="transmembrane region" description="Helical" evidence="7">
    <location>
        <begin position="114"/>
        <end position="134"/>
    </location>
</feature>
<protein>
    <recommendedName>
        <fullName evidence="8">Bacterial sugar transferase domain-containing protein</fullName>
    </recommendedName>
</protein>
<evidence type="ECO:0000256" key="2">
    <source>
        <dbReference type="ARBA" id="ARBA00006464"/>
    </source>
</evidence>
<evidence type="ECO:0000313" key="10">
    <source>
        <dbReference type="Proteomes" id="UP000055136"/>
    </source>
</evidence>
<dbReference type="Pfam" id="PF13727">
    <property type="entry name" value="CoA_binding_3"/>
    <property type="match status" value="1"/>
</dbReference>
<proteinExistence type="inferred from homology"/>
<comment type="similarity">
    <text evidence="2">Belongs to the bacterial sugar transferase family.</text>
</comment>
<dbReference type="Gene3D" id="3.40.50.720">
    <property type="entry name" value="NAD(P)-binding Rossmann-like Domain"/>
    <property type="match status" value="1"/>
</dbReference>
<evidence type="ECO:0000256" key="3">
    <source>
        <dbReference type="ARBA" id="ARBA00022679"/>
    </source>
</evidence>
<feature type="transmembrane region" description="Helical" evidence="7">
    <location>
        <begin position="277"/>
        <end position="300"/>
    </location>
</feature>
<dbReference type="EMBL" id="CP013099">
    <property type="protein sequence ID" value="ALP54116.1"/>
    <property type="molecule type" value="Genomic_DNA"/>
</dbReference>
<keyword evidence="4 7" id="KW-0812">Transmembrane</keyword>
<dbReference type="InterPro" id="IPR003362">
    <property type="entry name" value="Bact_transf"/>
</dbReference>
<feature type="transmembrane region" description="Helical" evidence="7">
    <location>
        <begin position="81"/>
        <end position="102"/>
    </location>
</feature>
<dbReference type="AlphaFoldDB" id="A0A0S2TG71"/>
<reference evidence="9" key="1">
    <citation type="submission" date="2015-10" db="EMBL/GenBank/DDBJ databases">
        <title>Description of Candidatus Tenderia electrophaga gen. nov, sp. nov., an Uncultivated Electroautotroph from a Biocathode Enrichment.</title>
        <authorList>
            <person name="Eddie B.J."/>
            <person name="Malanoski A.P."/>
            <person name="Wang Z."/>
            <person name="Hall R.J."/>
            <person name="Oh S.D."/>
            <person name="Heiner C."/>
            <person name="Lin B."/>
            <person name="Strycharz-Glaven S.M."/>
        </authorList>
    </citation>
    <scope>NUCLEOTIDE SEQUENCE [LARGE SCALE GENOMIC DNA]</scope>
    <source>
        <strain evidence="9">NRL1</strain>
    </source>
</reference>
<organism evidence="9 10">
    <name type="scientific">Candidatus Tenderia electrophaga</name>
    <dbReference type="NCBI Taxonomy" id="1748243"/>
    <lineage>
        <taxon>Bacteria</taxon>
        <taxon>Pseudomonadati</taxon>
        <taxon>Pseudomonadota</taxon>
        <taxon>Gammaproteobacteria</taxon>
        <taxon>Candidatus Tenderiales</taxon>
        <taxon>Candidatus Tenderiaceae</taxon>
        <taxon>Candidatus Tenderia</taxon>
    </lineage>
</organism>
<dbReference type="Proteomes" id="UP000055136">
    <property type="component" value="Chromosome"/>
</dbReference>
<dbReference type="InterPro" id="IPR017475">
    <property type="entry name" value="EPS_sugar_tfrase"/>
</dbReference>
<keyword evidence="6 7" id="KW-0472">Membrane</keyword>
<evidence type="ECO:0000256" key="7">
    <source>
        <dbReference type="SAM" id="Phobius"/>
    </source>
</evidence>
<evidence type="ECO:0000256" key="6">
    <source>
        <dbReference type="ARBA" id="ARBA00023136"/>
    </source>
</evidence>
<keyword evidence="3" id="KW-0808">Transferase</keyword>
<dbReference type="NCBIfam" id="TIGR03025">
    <property type="entry name" value="EPS_sugtrans"/>
    <property type="match status" value="1"/>
</dbReference>
<evidence type="ECO:0000313" key="9">
    <source>
        <dbReference type="EMBL" id="ALP54116.1"/>
    </source>
</evidence>
<feature type="transmembrane region" description="Helical" evidence="7">
    <location>
        <begin position="52"/>
        <end position="69"/>
    </location>
</feature>
<dbReference type="STRING" id="1748243.Tel_13780"/>